<dbReference type="PIRSF" id="PIRSF018008">
    <property type="entry name" value="UCP018008"/>
    <property type="match status" value="1"/>
</dbReference>
<gene>
    <name evidence="1" type="ORF">AFCDBAGC_2064</name>
</gene>
<dbReference type="Proteomes" id="UP001055117">
    <property type="component" value="Unassembled WGS sequence"/>
</dbReference>
<keyword evidence="2" id="KW-1185">Reference proteome</keyword>
<dbReference type="InterPro" id="IPR008306">
    <property type="entry name" value="UCP018008"/>
</dbReference>
<evidence type="ECO:0008006" key="3">
    <source>
        <dbReference type="Google" id="ProtNLM"/>
    </source>
</evidence>
<proteinExistence type="predicted"/>
<name>A0ABQ4QGM6_9HYPH</name>
<protein>
    <recommendedName>
        <fullName evidence="3">DUF429 domain-containing protein</fullName>
    </recommendedName>
</protein>
<comment type="caution">
    <text evidence="1">The sequence shown here is derived from an EMBL/GenBank/DDBJ whole genome shotgun (WGS) entry which is preliminary data.</text>
</comment>
<evidence type="ECO:0000313" key="1">
    <source>
        <dbReference type="EMBL" id="GJD44199.1"/>
    </source>
</evidence>
<reference evidence="1 2" key="1">
    <citation type="journal article" date="2021" name="Front. Microbiol.">
        <title>Comprehensive Comparative Genomics and Phenotyping of Methylobacterium Species.</title>
        <authorList>
            <person name="Alessa O."/>
            <person name="Ogura Y."/>
            <person name="Fujitani Y."/>
            <person name="Takami H."/>
            <person name="Hayashi T."/>
            <person name="Sahin N."/>
            <person name="Tani A."/>
        </authorList>
    </citation>
    <scope>NUCLEOTIDE SEQUENCE [LARGE SCALE GENOMIC DNA]</scope>
    <source>
        <strain evidence="1 2">DSM 23679</strain>
    </source>
</reference>
<evidence type="ECO:0000313" key="2">
    <source>
        <dbReference type="Proteomes" id="UP001055117"/>
    </source>
</evidence>
<dbReference type="InterPro" id="IPR007362">
    <property type="entry name" value="DUF429"/>
</dbReference>
<dbReference type="RefSeq" id="WP_238272124.1">
    <property type="nucleotide sequence ID" value="NZ_BPQG01000030.1"/>
</dbReference>
<organism evidence="1 2">
    <name type="scientific">Methylobacterium cerastii</name>
    <dbReference type="NCBI Taxonomy" id="932741"/>
    <lineage>
        <taxon>Bacteria</taxon>
        <taxon>Pseudomonadati</taxon>
        <taxon>Pseudomonadota</taxon>
        <taxon>Alphaproteobacteria</taxon>
        <taxon>Hyphomicrobiales</taxon>
        <taxon>Methylobacteriaceae</taxon>
        <taxon>Methylobacterium</taxon>
    </lineage>
</organism>
<dbReference type="Pfam" id="PF04250">
    <property type="entry name" value="DUF429"/>
    <property type="match status" value="1"/>
</dbReference>
<dbReference type="EMBL" id="BPQG01000030">
    <property type="protein sequence ID" value="GJD44199.1"/>
    <property type="molecule type" value="Genomic_DNA"/>
</dbReference>
<sequence length="284" mass="30281">MSDEVAGTTSLIGFDSAWTDSPKAPGAISVIRIACDGRRSLVPPTLVSFDGALAVIEAEASVSALRVVALDQPTIVPNQTSLRPVDRVAASLISWLGGGVQPANRSKIGMFDDAAPVWRFKERLGAMEDPEGSRSATAGLFLMEVFPALALPSLGPAFCGRLLGPRYNPGRRKTFTLTGWHAVIAAVRRIAIANRVIGLTEWVDNVSTIATPRKADQDRLDAVLCALIGLHWHTAPRTTSMMIGDRTTGYMITPASADVRVRLKVAADRAGVPIDVDLESGIQM</sequence>
<accession>A0ABQ4QGM6</accession>